<evidence type="ECO:0000256" key="10">
    <source>
        <dbReference type="SAM" id="Phobius"/>
    </source>
</evidence>
<evidence type="ECO:0000256" key="9">
    <source>
        <dbReference type="PROSITE-ProRule" id="PRU00703"/>
    </source>
</evidence>
<evidence type="ECO:0000256" key="7">
    <source>
        <dbReference type="ARBA" id="ARBA00023122"/>
    </source>
</evidence>
<keyword evidence="13" id="KW-1185">Reference proteome</keyword>
<comment type="similarity">
    <text evidence="2">Belongs to the UPF0053 family.</text>
</comment>
<dbReference type="Pfam" id="PF01595">
    <property type="entry name" value="CNNM"/>
    <property type="match status" value="1"/>
</dbReference>
<accession>A0A364Y7Z0</accession>
<dbReference type="Proteomes" id="UP000251889">
    <property type="component" value="Unassembled WGS sequence"/>
</dbReference>
<dbReference type="Pfam" id="PF00571">
    <property type="entry name" value="CBS"/>
    <property type="match status" value="1"/>
</dbReference>
<feature type="transmembrane region" description="Helical" evidence="10">
    <location>
        <begin position="156"/>
        <end position="176"/>
    </location>
</feature>
<dbReference type="PANTHER" id="PTHR22777">
    <property type="entry name" value="HEMOLYSIN-RELATED"/>
    <property type="match status" value="1"/>
</dbReference>
<organism evidence="12 13">
    <name type="scientific">Pseudochryseolinea flava</name>
    <dbReference type="NCBI Taxonomy" id="2059302"/>
    <lineage>
        <taxon>Bacteria</taxon>
        <taxon>Pseudomonadati</taxon>
        <taxon>Bacteroidota</taxon>
        <taxon>Cytophagia</taxon>
        <taxon>Cytophagales</taxon>
        <taxon>Fulvivirgaceae</taxon>
        <taxon>Pseudochryseolinea</taxon>
    </lineage>
</organism>
<keyword evidence="4 10" id="KW-0812">Transmembrane</keyword>
<keyword evidence="5" id="KW-0677">Repeat</keyword>
<dbReference type="AlphaFoldDB" id="A0A364Y7Z0"/>
<feature type="transmembrane region" description="Helical" evidence="10">
    <location>
        <begin position="123"/>
        <end position="144"/>
    </location>
</feature>
<protein>
    <recommendedName>
        <fullName evidence="11">CBS domain-containing protein</fullName>
    </recommendedName>
</protein>
<evidence type="ECO:0000259" key="11">
    <source>
        <dbReference type="PROSITE" id="PS51371"/>
    </source>
</evidence>
<evidence type="ECO:0000256" key="3">
    <source>
        <dbReference type="ARBA" id="ARBA00022475"/>
    </source>
</evidence>
<evidence type="ECO:0000256" key="8">
    <source>
        <dbReference type="ARBA" id="ARBA00023136"/>
    </source>
</evidence>
<feature type="domain" description="CBS" evidence="11">
    <location>
        <begin position="295"/>
        <end position="352"/>
    </location>
</feature>
<keyword evidence="7 9" id="KW-0129">CBS domain</keyword>
<dbReference type="CDD" id="cd04590">
    <property type="entry name" value="CBS_pair_CorC_HlyC_assoc"/>
    <property type="match status" value="1"/>
</dbReference>
<proteinExistence type="inferred from homology"/>
<dbReference type="InterPro" id="IPR046342">
    <property type="entry name" value="CBS_dom_sf"/>
</dbReference>
<evidence type="ECO:0000313" key="12">
    <source>
        <dbReference type="EMBL" id="RAW03234.1"/>
    </source>
</evidence>
<dbReference type="InterPro" id="IPR002550">
    <property type="entry name" value="CNNM"/>
</dbReference>
<evidence type="ECO:0000256" key="1">
    <source>
        <dbReference type="ARBA" id="ARBA00004651"/>
    </source>
</evidence>
<keyword evidence="3" id="KW-1003">Cell membrane</keyword>
<feature type="transmembrane region" description="Helical" evidence="10">
    <location>
        <begin position="44"/>
        <end position="67"/>
    </location>
</feature>
<dbReference type="PROSITE" id="PS51371">
    <property type="entry name" value="CBS"/>
    <property type="match status" value="1"/>
</dbReference>
<comment type="caution">
    <text evidence="12">The sequence shown here is derived from an EMBL/GenBank/DDBJ whole genome shotgun (WGS) entry which is preliminary data.</text>
</comment>
<keyword evidence="6 10" id="KW-1133">Transmembrane helix</keyword>
<dbReference type="InterPro" id="IPR000644">
    <property type="entry name" value="CBS_dom"/>
</dbReference>
<dbReference type="PANTHER" id="PTHR22777:SF32">
    <property type="entry name" value="UPF0053 INNER MEMBRANE PROTEIN YFJD"/>
    <property type="match status" value="1"/>
</dbReference>
<dbReference type="InterPro" id="IPR044751">
    <property type="entry name" value="Ion_transp-like_CBS"/>
</dbReference>
<dbReference type="SMART" id="SM00116">
    <property type="entry name" value="CBS"/>
    <property type="match status" value="2"/>
</dbReference>
<evidence type="ECO:0000256" key="6">
    <source>
        <dbReference type="ARBA" id="ARBA00022989"/>
    </source>
</evidence>
<dbReference type="EMBL" id="QMFY01000001">
    <property type="protein sequence ID" value="RAW03234.1"/>
    <property type="molecule type" value="Genomic_DNA"/>
</dbReference>
<evidence type="ECO:0000256" key="5">
    <source>
        <dbReference type="ARBA" id="ARBA00022737"/>
    </source>
</evidence>
<gene>
    <name evidence="12" type="ORF">DQQ10_03875</name>
</gene>
<dbReference type="RefSeq" id="WP_112745449.1">
    <property type="nucleotide sequence ID" value="NZ_QMFY01000001.1"/>
</dbReference>
<keyword evidence="8 10" id="KW-0472">Membrane</keyword>
<dbReference type="SUPFAM" id="SSF54631">
    <property type="entry name" value="CBS-domain pair"/>
    <property type="match status" value="1"/>
</dbReference>
<sequence length="360" mass="40130">MIRVQTICLSNLHSELKKLDEPPGNSDPLLIAGETLDSTLSFSIVAGLALIWFVIVIVEAALFTLSIEDLNKLSQRKNIFDAPVLWLMNYPQQMQITNLMLRWGIKVSVITVLVLLLRKDLYSSWIVLLTGVAVSMVILSSEVLAKYLANHYKTLIARSAAPVAIAGVIALSPITYPLNFFQTFIVKILGRRTKASEKAATRVLQETLNATHAHDVLPQLNFATVVVKQLMKPAGSITAVEIGNDFEALLSCINRTGFSRIPVYRTTPDKIEGVIYIKDLIPFIEQTRGFQWQKLLRPAYFVSESTTLSTVLRDFQQKHIQMALVIDRFGRIAGLVTLHDLIKEVIGDINEEFNSVNPGS</sequence>
<comment type="subcellular location">
    <subcellularLocation>
        <location evidence="1">Cell membrane</location>
        <topology evidence="1">Multi-pass membrane protein</topology>
    </subcellularLocation>
</comment>
<evidence type="ECO:0000256" key="2">
    <source>
        <dbReference type="ARBA" id="ARBA00006337"/>
    </source>
</evidence>
<reference evidence="12 13" key="1">
    <citation type="submission" date="2018-06" db="EMBL/GenBank/DDBJ databases">
        <title>Chryseolinea flavus sp. nov., a member of the phylum Bacteroidetes isolated from soil.</title>
        <authorList>
            <person name="Li Y."/>
            <person name="Wang J."/>
        </authorList>
    </citation>
    <scope>NUCLEOTIDE SEQUENCE [LARGE SCALE GENOMIC DNA]</scope>
    <source>
        <strain evidence="12 13">SDU1-6</strain>
    </source>
</reference>
<name>A0A364Y7Z0_9BACT</name>
<evidence type="ECO:0000313" key="13">
    <source>
        <dbReference type="Proteomes" id="UP000251889"/>
    </source>
</evidence>
<dbReference type="GO" id="GO:0005886">
    <property type="term" value="C:plasma membrane"/>
    <property type="evidence" value="ECO:0007669"/>
    <property type="project" value="UniProtKB-SubCell"/>
</dbReference>
<feature type="transmembrane region" description="Helical" evidence="10">
    <location>
        <begin position="99"/>
        <end position="117"/>
    </location>
</feature>
<evidence type="ECO:0000256" key="4">
    <source>
        <dbReference type="ARBA" id="ARBA00022692"/>
    </source>
</evidence>
<dbReference type="Gene3D" id="3.10.580.10">
    <property type="entry name" value="CBS-domain"/>
    <property type="match status" value="1"/>
</dbReference>